<dbReference type="AlphaFoldDB" id="A0AAF0HAR5"/>
<evidence type="ECO:0000256" key="1">
    <source>
        <dbReference type="SAM" id="MobiDB-lite"/>
    </source>
</evidence>
<dbReference type="EMBL" id="CP124734">
    <property type="protein sequence ID" value="WHA42976.1"/>
    <property type="molecule type" value="Genomic_DNA"/>
</dbReference>
<organism evidence="2 3">
    <name type="scientific">Agrobacterium larrymoorei</name>
    <dbReference type="NCBI Taxonomy" id="160699"/>
    <lineage>
        <taxon>Bacteria</taxon>
        <taxon>Pseudomonadati</taxon>
        <taxon>Pseudomonadota</taxon>
        <taxon>Alphaproteobacteria</taxon>
        <taxon>Hyphomicrobiales</taxon>
        <taxon>Rhizobiaceae</taxon>
        <taxon>Rhizobium/Agrobacterium group</taxon>
        <taxon>Agrobacterium</taxon>
    </lineage>
</organism>
<gene>
    <name evidence="2" type="ORF">CFBP5477_017070</name>
</gene>
<reference evidence="2" key="1">
    <citation type="submission" date="2023-05" db="EMBL/GenBank/DDBJ databases">
        <title>Complete genome sequence of Agrobacterium larrymoorei CFBP5477.</title>
        <authorList>
            <person name="Yen H.-C."/>
            <person name="Chou L."/>
            <person name="Lin Y.-C."/>
            <person name="Lai E.-M."/>
            <person name="Kuo C.-H."/>
        </authorList>
    </citation>
    <scope>NUCLEOTIDE SEQUENCE</scope>
    <source>
        <strain evidence="2">CFBP5477</strain>
    </source>
</reference>
<feature type="compositionally biased region" description="Acidic residues" evidence="1">
    <location>
        <begin position="369"/>
        <end position="381"/>
    </location>
</feature>
<evidence type="ECO:0000313" key="2">
    <source>
        <dbReference type="EMBL" id="WHA42976.1"/>
    </source>
</evidence>
<feature type="compositionally biased region" description="Basic and acidic residues" evidence="1">
    <location>
        <begin position="382"/>
        <end position="392"/>
    </location>
</feature>
<feature type="region of interest" description="Disordered" evidence="1">
    <location>
        <begin position="352"/>
        <end position="399"/>
    </location>
</feature>
<proteinExistence type="predicted"/>
<evidence type="ECO:0000313" key="3">
    <source>
        <dbReference type="Proteomes" id="UP000298664"/>
    </source>
</evidence>
<dbReference type="RefSeq" id="WP_234882931.1">
    <property type="nucleotide sequence ID" value="NZ_CP124734.1"/>
</dbReference>
<name>A0AAF0HAR5_9HYPH</name>
<protein>
    <submittedName>
        <fullName evidence="2">Uncharacterized protein</fullName>
    </submittedName>
</protein>
<sequence>MSRGVLNDPCDAEPNYVRPSKNVDEALRGLGELANAALQSLETSVAFPSKKTHDDVLRANTGWAMDPVSWSQRQAASAELERQTAHIADALAGAGVNVVLDGDVTFIGAVTGVVEQQRVYRACRFLPTVAARDRRPTVNGLKLFISGHKHSKYFRYAVMTCSEPVRFSPNLQGDMRGAIQELNRRISRWAHNAQKKYGVEVLYRGIEFTRATAAERDAEAHARGQPSNLSERYGAATVLYHVHANVLYWPTRVLKEKGKTWEDFLRFTHEATGAWWKDNGKVEAVEELVKYCSKPNDTLKSSADELVWLYHATQRLKLCQPLGEFKVWMKALEAAGEKVVRVHVGRGDGRLMRVKKRQKADKDSKDGEAETDTAASEDDDKSDAATDVEKKAPPSNMLLGMTLPQWRHSPWAEPLIMVQRYDPSKSFGEAGGDIEAWKRAAREMWDENFGPEPEEALRVAQMAREAVMSSDDIREAAEAAEAYIVHTCRPTVPAPGNADEEVPPEELDDDLREVVSLFEGGTVVRLAPRPPAEDDEIPFESPVVAARWAKMRADLAASEARWAEWRASAAHVPRQSSEHGCRNAA</sequence>
<dbReference type="Proteomes" id="UP000298664">
    <property type="component" value="Chromosome Linear"/>
</dbReference>
<accession>A0AAF0HAR5</accession>